<keyword evidence="14" id="KW-0687">Ribonucleoprotein</keyword>
<comment type="similarity">
    <text evidence="3">Belongs to the eukaryotic ribosomal protein eL8 family.</text>
</comment>
<dbReference type="Pfam" id="PF01248">
    <property type="entry name" value="Ribosomal_L7Ae"/>
    <property type="match status" value="1"/>
</dbReference>
<dbReference type="InterPro" id="IPR029063">
    <property type="entry name" value="SAM-dependent_MTases_sf"/>
</dbReference>
<evidence type="ECO:0000313" key="17">
    <source>
        <dbReference type="Proteomes" id="UP000075243"/>
    </source>
</evidence>
<dbReference type="SUPFAM" id="SSF53335">
    <property type="entry name" value="S-adenosyl-L-methionine-dependent methyltransferases"/>
    <property type="match status" value="1"/>
</dbReference>
<dbReference type="GO" id="GO:0004618">
    <property type="term" value="F:phosphoglycerate kinase activity"/>
    <property type="evidence" value="ECO:0007669"/>
    <property type="project" value="InterPro"/>
</dbReference>
<evidence type="ECO:0000256" key="4">
    <source>
        <dbReference type="ARBA" id="ARBA00008982"/>
    </source>
</evidence>
<reference evidence="16" key="1">
    <citation type="journal article" date="2012" name="Nat. Biotechnol.">
        <title>Draft genome sequence of pigeonpea (Cajanus cajan), an orphan legume crop of resource-poor farmers.</title>
        <authorList>
            <person name="Varshney R.K."/>
            <person name="Chen W."/>
            <person name="Li Y."/>
            <person name="Bharti A.K."/>
            <person name="Saxena R.K."/>
            <person name="Schlueter J.A."/>
            <person name="Donoghue M.T."/>
            <person name="Azam S."/>
            <person name="Fan G."/>
            <person name="Whaley A.M."/>
            <person name="Farmer A.D."/>
            <person name="Sheridan J."/>
            <person name="Iwata A."/>
            <person name="Tuteja R."/>
            <person name="Penmetsa R.V."/>
            <person name="Wu W."/>
            <person name="Upadhyaya H.D."/>
            <person name="Yang S.P."/>
            <person name="Shah T."/>
            <person name="Saxena K.B."/>
            <person name="Michael T."/>
            <person name="McCombie W.R."/>
            <person name="Yang B."/>
            <person name="Zhang G."/>
            <person name="Yang H."/>
            <person name="Wang J."/>
            <person name="Spillane C."/>
            <person name="Cook D.R."/>
            <person name="May G.D."/>
            <person name="Xu X."/>
            <person name="Jackson S.A."/>
        </authorList>
    </citation>
    <scope>NUCLEOTIDE SEQUENCE [LARGE SCALE GENOMIC DNA]</scope>
</reference>
<accession>A0A151S443</accession>
<dbReference type="PROSITE" id="PS51625">
    <property type="entry name" value="SAM_MT_TRMB"/>
    <property type="match status" value="1"/>
</dbReference>
<evidence type="ECO:0000256" key="13">
    <source>
        <dbReference type="ARBA" id="ARBA00022980"/>
    </source>
</evidence>
<dbReference type="Gene3D" id="3.40.50.150">
    <property type="entry name" value="Vaccinia Virus protein VP39"/>
    <property type="match status" value="1"/>
</dbReference>
<protein>
    <submittedName>
        <fullName evidence="16">60S ribosomal protein L7a</fullName>
    </submittedName>
</protein>
<dbReference type="Gramene" id="C.cajan_27380.t">
    <property type="protein sequence ID" value="C.cajan_27380.t"/>
    <property type="gene ID" value="C.cajan_27380"/>
</dbReference>
<dbReference type="GO" id="GO:0005840">
    <property type="term" value="C:ribosome"/>
    <property type="evidence" value="ECO:0007669"/>
    <property type="project" value="UniProtKB-KW"/>
</dbReference>
<keyword evidence="8" id="KW-0819">tRNA processing</keyword>
<sequence>MVRFDSNILLKKCDEKNQSVSNAVYTIKYLHEAGAKVILVSDWIKNTPELHIKPVTDFLSEVLQTQVVPVHGISFNKLPKMNGIDKENIHLLENLSNIKEEVSNCLEFARVLSSGVDIFVNDSFSNAHKVLASTVGVTRFCYASLAGFHFEERLCLLKNLAEASRKPYVAIIGGGNLYDKATSFQFLASRCQGFVFVGMMSFQVMHALGVSVPCNLVDHNAFNDALDIVRLARDRNVQILYPKDFWCRKKCDPKQLQVFPSHGILDGWVPVDLGPLSLDEIGSMLTNCKKLIWIGPVKFVDSSKYTNGASKIARILDQLSQNNCEIIVVGTMASKLVRQEKSSLSFINIIENASVVWEFLKGRKLPGVMAVDRVRPNILKTFYFSKLYYVLLIYILQGYPFEINWNSIYSDPAQSLVVDIGSGNGLFLLEMARRRQDLNFLGLEINEKLVLRCLDSIHQFGIENGYFVATNATSTFHSIVSTYPGELVLVSIQCPNPDFNKPEHRWRMLQRSLIEAVVNLLAPNGKAPKRGAKPVVAAAKKKPEKVTNPLFEKRPKQFGIGGALPPKRDLTRFVKWPKTVQIQRKKRILKQRLKVPPALNQFTKTLDKNLATNLFKMLLKYRPEDKAEKKERLLKRAQAEADGKPVEARKPIVVKYGLNHVTYLIEQNKAQLVVIAHDVDPIELVVWLPALCRKMEIPYCIVKGKARLGTVVHKKTASVLCLTTVKNEDKLEFSRILEAIKANFNDKYDEYRKKWGGGIMGSKSQAKTRAKEKLLAKEAAQRMS</sequence>
<dbReference type="PANTHER" id="PTHR11406">
    <property type="entry name" value="PHOSPHOGLYCERATE KINASE"/>
    <property type="match status" value="1"/>
</dbReference>
<dbReference type="InterPro" id="IPR018492">
    <property type="entry name" value="Ribosomal_eL8/Nhp2"/>
</dbReference>
<keyword evidence="9" id="KW-0547">Nucleotide-binding</keyword>
<feature type="domain" description="Ribosomal protein eL8/eL30/eS12/Gadd45" evidence="15">
    <location>
        <begin position="644"/>
        <end position="731"/>
    </location>
</feature>
<keyword evidence="17" id="KW-1185">Reference proteome</keyword>
<dbReference type="AlphaFoldDB" id="A0A151S443"/>
<evidence type="ECO:0000256" key="2">
    <source>
        <dbReference type="ARBA" id="ARBA00001946"/>
    </source>
</evidence>
<dbReference type="PROSITE" id="PS01082">
    <property type="entry name" value="RIBOSOMAL_L7AE"/>
    <property type="match status" value="1"/>
</dbReference>
<comment type="cofactor">
    <cofactor evidence="2">
        <name>Mg(2+)</name>
        <dbReference type="ChEBI" id="CHEBI:18420"/>
    </cofactor>
</comment>
<keyword evidence="10" id="KW-0418">Kinase</keyword>
<evidence type="ECO:0000259" key="15">
    <source>
        <dbReference type="Pfam" id="PF01248"/>
    </source>
</evidence>
<dbReference type="Gene3D" id="3.30.1330.30">
    <property type="match status" value="1"/>
</dbReference>
<dbReference type="InterPro" id="IPR001921">
    <property type="entry name" value="Ribosomal_eL8_euk"/>
</dbReference>
<dbReference type="InterPro" id="IPR036043">
    <property type="entry name" value="Phosphoglycerate_kinase_sf"/>
</dbReference>
<dbReference type="InterPro" id="IPR003358">
    <property type="entry name" value="tRNA_(Gua-N-7)_MeTrfase_Trmb"/>
</dbReference>
<comment type="catalytic activity">
    <reaction evidence="1">
        <text>guanosine(46) in tRNA + S-adenosyl-L-methionine = N(7)-methylguanosine(46) in tRNA + S-adenosyl-L-homocysteine</text>
        <dbReference type="Rhea" id="RHEA:42708"/>
        <dbReference type="Rhea" id="RHEA-COMP:10188"/>
        <dbReference type="Rhea" id="RHEA-COMP:10189"/>
        <dbReference type="ChEBI" id="CHEBI:57856"/>
        <dbReference type="ChEBI" id="CHEBI:59789"/>
        <dbReference type="ChEBI" id="CHEBI:74269"/>
        <dbReference type="ChEBI" id="CHEBI:74480"/>
        <dbReference type="EC" id="2.1.1.33"/>
    </reaction>
</comment>
<dbReference type="GO" id="GO:1990904">
    <property type="term" value="C:ribonucleoprotein complex"/>
    <property type="evidence" value="ECO:0007669"/>
    <property type="project" value="UniProtKB-KW"/>
</dbReference>
<evidence type="ECO:0000256" key="11">
    <source>
        <dbReference type="ARBA" id="ARBA00022840"/>
    </source>
</evidence>
<dbReference type="InterPro" id="IPR001576">
    <property type="entry name" value="Phosphoglycerate_kinase"/>
</dbReference>
<evidence type="ECO:0000256" key="9">
    <source>
        <dbReference type="ARBA" id="ARBA00022741"/>
    </source>
</evidence>
<dbReference type="Proteomes" id="UP000075243">
    <property type="component" value="Unassembled WGS sequence"/>
</dbReference>
<name>A0A151S443_CAJCA</name>
<evidence type="ECO:0000256" key="3">
    <source>
        <dbReference type="ARBA" id="ARBA00007337"/>
    </source>
</evidence>
<dbReference type="SUPFAM" id="SSF53748">
    <property type="entry name" value="Phosphoglycerate kinase"/>
    <property type="match status" value="1"/>
</dbReference>
<dbReference type="GO" id="GO:0042254">
    <property type="term" value="P:ribosome biogenesis"/>
    <property type="evidence" value="ECO:0007669"/>
    <property type="project" value="InterPro"/>
</dbReference>
<gene>
    <name evidence="16" type="ORF">KK1_028674</name>
</gene>
<evidence type="ECO:0000256" key="10">
    <source>
        <dbReference type="ARBA" id="ARBA00022777"/>
    </source>
</evidence>
<dbReference type="PANTHER" id="PTHR11406:SF32">
    <property type="entry name" value="PHOSPHOGLYCERATE KINASE"/>
    <property type="match status" value="1"/>
</dbReference>
<keyword evidence="13 16" id="KW-0689">Ribosomal protein</keyword>
<dbReference type="Pfam" id="PF02390">
    <property type="entry name" value="Methyltransf_4"/>
    <property type="match status" value="1"/>
</dbReference>
<evidence type="ECO:0000256" key="8">
    <source>
        <dbReference type="ARBA" id="ARBA00022694"/>
    </source>
</evidence>
<evidence type="ECO:0000256" key="5">
    <source>
        <dbReference type="ARBA" id="ARBA00022603"/>
    </source>
</evidence>
<dbReference type="Pfam" id="PF00162">
    <property type="entry name" value="PGK"/>
    <property type="match status" value="1"/>
</dbReference>
<dbReference type="Gene3D" id="3.40.50.1260">
    <property type="entry name" value="Phosphoglycerate kinase, N-terminal domain"/>
    <property type="match status" value="2"/>
</dbReference>
<evidence type="ECO:0000256" key="14">
    <source>
        <dbReference type="ARBA" id="ARBA00023274"/>
    </source>
</evidence>
<dbReference type="PRINTS" id="PR00882">
    <property type="entry name" value="RIBOSOMALL7A"/>
</dbReference>
<dbReference type="CDD" id="cd02440">
    <property type="entry name" value="AdoMet_MTases"/>
    <property type="match status" value="1"/>
</dbReference>
<keyword evidence="12" id="KW-0460">Magnesium</keyword>
<dbReference type="InterPro" id="IPR029064">
    <property type="entry name" value="Ribosomal_eL30-like_sf"/>
</dbReference>
<evidence type="ECO:0000256" key="12">
    <source>
        <dbReference type="ARBA" id="ARBA00022842"/>
    </source>
</evidence>
<dbReference type="EMBL" id="KQ483473">
    <property type="protein sequence ID" value="KYP49590.1"/>
    <property type="molecule type" value="Genomic_DNA"/>
</dbReference>
<keyword evidence="7" id="KW-0949">S-adenosyl-L-methionine</keyword>
<dbReference type="GO" id="GO:0043531">
    <property type="term" value="F:ADP binding"/>
    <property type="evidence" value="ECO:0007669"/>
    <property type="project" value="TreeGrafter"/>
</dbReference>
<dbReference type="SUPFAM" id="SSF55315">
    <property type="entry name" value="L30e-like"/>
    <property type="match status" value="1"/>
</dbReference>
<evidence type="ECO:0000256" key="6">
    <source>
        <dbReference type="ARBA" id="ARBA00022679"/>
    </source>
</evidence>
<dbReference type="InterPro" id="IPR015824">
    <property type="entry name" value="Phosphoglycerate_kinase_N"/>
</dbReference>
<dbReference type="FunFam" id="3.40.50.1260:FF:000013">
    <property type="entry name" value="Phosphoglycerate kinase"/>
    <property type="match status" value="1"/>
</dbReference>
<dbReference type="GO" id="GO:0006096">
    <property type="term" value="P:glycolytic process"/>
    <property type="evidence" value="ECO:0007669"/>
    <property type="project" value="InterPro"/>
</dbReference>
<proteinExistence type="inferred from homology"/>
<dbReference type="InterPro" id="IPR004038">
    <property type="entry name" value="Ribosomal_eL8/eL30/eS12/Gad45"/>
</dbReference>
<dbReference type="InterPro" id="IPR004037">
    <property type="entry name" value="Ribosomal_eL8-like_CS"/>
</dbReference>
<keyword evidence="6" id="KW-0808">Transferase</keyword>
<comment type="similarity">
    <text evidence="4">Belongs to the phosphoglycerate kinase family.</text>
</comment>
<dbReference type="GO" id="GO:0006094">
    <property type="term" value="P:gluconeogenesis"/>
    <property type="evidence" value="ECO:0007669"/>
    <property type="project" value="TreeGrafter"/>
</dbReference>
<evidence type="ECO:0000256" key="7">
    <source>
        <dbReference type="ARBA" id="ARBA00022691"/>
    </source>
</evidence>
<dbReference type="PRINTS" id="PR00881">
    <property type="entry name" value="L7ARS6FAMILY"/>
</dbReference>
<dbReference type="GO" id="GO:0005524">
    <property type="term" value="F:ATP binding"/>
    <property type="evidence" value="ECO:0007669"/>
    <property type="project" value="UniProtKB-KW"/>
</dbReference>
<dbReference type="STRING" id="3821.A0A151S443"/>
<keyword evidence="11" id="KW-0067">ATP-binding</keyword>
<organism evidence="16 17">
    <name type="scientific">Cajanus cajan</name>
    <name type="common">Pigeon pea</name>
    <name type="synonym">Cajanus indicus</name>
    <dbReference type="NCBI Taxonomy" id="3821"/>
    <lineage>
        <taxon>Eukaryota</taxon>
        <taxon>Viridiplantae</taxon>
        <taxon>Streptophyta</taxon>
        <taxon>Embryophyta</taxon>
        <taxon>Tracheophyta</taxon>
        <taxon>Spermatophyta</taxon>
        <taxon>Magnoliopsida</taxon>
        <taxon>eudicotyledons</taxon>
        <taxon>Gunneridae</taxon>
        <taxon>Pentapetalae</taxon>
        <taxon>rosids</taxon>
        <taxon>fabids</taxon>
        <taxon>Fabales</taxon>
        <taxon>Fabaceae</taxon>
        <taxon>Papilionoideae</taxon>
        <taxon>50 kb inversion clade</taxon>
        <taxon>NPAAA clade</taxon>
        <taxon>indigoferoid/millettioid clade</taxon>
        <taxon>Phaseoleae</taxon>
        <taxon>Cajanus</taxon>
    </lineage>
</organism>
<dbReference type="GO" id="GO:0008176">
    <property type="term" value="F:tRNA (guanine(46)-N7)-methyltransferase activity"/>
    <property type="evidence" value="ECO:0007669"/>
    <property type="project" value="UniProtKB-EC"/>
</dbReference>
<dbReference type="FunFam" id="3.30.1330.30:FF:000003">
    <property type="entry name" value="60S ribosomal protein L7a"/>
    <property type="match status" value="1"/>
</dbReference>
<keyword evidence="5" id="KW-0489">Methyltransferase</keyword>
<evidence type="ECO:0000256" key="1">
    <source>
        <dbReference type="ARBA" id="ARBA00000142"/>
    </source>
</evidence>
<evidence type="ECO:0000313" key="16">
    <source>
        <dbReference type="EMBL" id="KYP49590.1"/>
    </source>
</evidence>
<dbReference type="GO" id="GO:0005829">
    <property type="term" value="C:cytosol"/>
    <property type="evidence" value="ECO:0007669"/>
    <property type="project" value="TreeGrafter"/>
</dbReference>